<keyword evidence="2" id="KW-1185">Reference proteome</keyword>
<dbReference type="AlphaFoldDB" id="A0AAD7NMM5"/>
<accession>A0AAD7NMM5</accession>
<evidence type="ECO:0008006" key="3">
    <source>
        <dbReference type="Google" id="ProtNLM"/>
    </source>
</evidence>
<reference evidence="1" key="1">
    <citation type="submission" date="2023-03" db="EMBL/GenBank/DDBJ databases">
        <title>Massive genome expansion in bonnet fungi (Mycena s.s.) driven by repeated elements and novel gene families across ecological guilds.</title>
        <authorList>
            <consortium name="Lawrence Berkeley National Laboratory"/>
            <person name="Harder C.B."/>
            <person name="Miyauchi S."/>
            <person name="Viragh M."/>
            <person name="Kuo A."/>
            <person name="Thoen E."/>
            <person name="Andreopoulos B."/>
            <person name="Lu D."/>
            <person name="Skrede I."/>
            <person name="Drula E."/>
            <person name="Henrissat B."/>
            <person name="Morin E."/>
            <person name="Kohler A."/>
            <person name="Barry K."/>
            <person name="LaButti K."/>
            <person name="Morin E."/>
            <person name="Salamov A."/>
            <person name="Lipzen A."/>
            <person name="Mereny Z."/>
            <person name="Hegedus B."/>
            <person name="Baldrian P."/>
            <person name="Stursova M."/>
            <person name="Weitz H."/>
            <person name="Taylor A."/>
            <person name="Grigoriev I.V."/>
            <person name="Nagy L.G."/>
            <person name="Martin F."/>
            <person name="Kauserud H."/>
        </authorList>
    </citation>
    <scope>NUCLEOTIDE SEQUENCE</scope>
    <source>
        <strain evidence="1">CBHHK182m</strain>
    </source>
</reference>
<dbReference type="SUPFAM" id="SSF47459">
    <property type="entry name" value="HLH, helix-loop-helix DNA-binding domain"/>
    <property type="match status" value="1"/>
</dbReference>
<dbReference type="Gene3D" id="4.10.280.10">
    <property type="entry name" value="Helix-loop-helix DNA-binding domain"/>
    <property type="match status" value="1"/>
</dbReference>
<dbReference type="PANTHER" id="PTHR47336">
    <property type="entry name" value="TRANSCRIPTION FACTOR HMS1-RELATED"/>
    <property type="match status" value="1"/>
</dbReference>
<evidence type="ECO:0000313" key="1">
    <source>
        <dbReference type="EMBL" id="KAJ7766622.1"/>
    </source>
</evidence>
<sequence length="293" mass="30917">MDKMSQFTSMDLGMGIGIDMTDFSFPVPLPSSGSENGGSTGSFSPPPSMCAASVNTGYSAPSDNPAAELANCIHKNAGLVLAMQIGSELQYQPHQPSVFTTLALLSYPTTNTPASMFTTAPVAPSAPPMLATPSLRQAIPVLHVVNRAAAIKTGEPYPSGDASDPEDHINVRGFVDSVKIVHKCSKANVLSKAVEYICVLKNREKRLTRELKGLKTLLRGLLNNEGGGGVTVCGMGLLQVFHLLASVAVLVSVVWPVGRAVWAQYIVSVSRPQLEKPAVAVGEKEEEEGSKTV</sequence>
<dbReference type="EMBL" id="JARKIB010000023">
    <property type="protein sequence ID" value="KAJ7766622.1"/>
    <property type="molecule type" value="Genomic_DNA"/>
</dbReference>
<name>A0AAD7NMM5_9AGAR</name>
<dbReference type="PANTHER" id="PTHR47336:SF2">
    <property type="entry name" value="TRANSCRIPTION FACTOR HMS1-RELATED"/>
    <property type="match status" value="1"/>
</dbReference>
<dbReference type="Proteomes" id="UP001215598">
    <property type="component" value="Unassembled WGS sequence"/>
</dbReference>
<dbReference type="GO" id="GO:0046983">
    <property type="term" value="F:protein dimerization activity"/>
    <property type="evidence" value="ECO:0007669"/>
    <property type="project" value="InterPro"/>
</dbReference>
<proteinExistence type="predicted"/>
<dbReference type="InterPro" id="IPR036638">
    <property type="entry name" value="HLH_DNA-bd_sf"/>
</dbReference>
<protein>
    <recommendedName>
        <fullName evidence="3">BHLH domain-containing protein</fullName>
    </recommendedName>
</protein>
<evidence type="ECO:0000313" key="2">
    <source>
        <dbReference type="Proteomes" id="UP001215598"/>
    </source>
</evidence>
<dbReference type="InterPro" id="IPR052099">
    <property type="entry name" value="Regulatory_TF_Diverse"/>
</dbReference>
<organism evidence="1 2">
    <name type="scientific">Mycena metata</name>
    <dbReference type="NCBI Taxonomy" id="1033252"/>
    <lineage>
        <taxon>Eukaryota</taxon>
        <taxon>Fungi</taxon>
        <taxon>Dikarya</taxon>
        <taxon>Basidiomycota</taxon>
        <taxon>Agaricomycotina</taxon>
        <taxon>Agaricomycetes</taxon>
        <taxon>Agaricomycetidae</taxon>
        <taxon>Agaricales</taxon>
        <taxon>Marasmiineae</taxon>
        <taxon>Mycenaceae</taxon>
        <taxon>Mycena</taxon>
    </lineage>
</organism>
<comment type="caution">
    <text evidence="1">The sequence shown here is derived from an EMBL/GenBank/DDBJ whole genome shotgun (WGS) entry which is preliminary data.</text>
</comment>
<gene>
    <name evidence="1" type="ORF">B0H16DRAFT_1716977</name>
</gene>